<dbReference type="InParanoid" id="A0A4S2MUD9"/>
<dbReference type="AlphaFoldDB" id="A0A4S2MUD9"/>
<proteinExistence type="predicted"/>
<name>A0A4S2MUD9_9PEZI</name>
<keyword evidence="2" id="KW-1185">Reference proteome</keyword>
<reference evidence="1 2" key="1">
    <citation type="submission" date="2019-04" db="EMBL/GenBank/DDBJ databases">
        <title>Comparative genomics and transcriptomics to analyze fruiting body development in filamentous ascomycetes.</title>
        <authorList>
            <consortium name="DOE Joint Genome Institute"/>
            <person name="Lutkenhaus R."/>
            <person name="Traeger S."/>
            <person name="Breuer J."/>
            <person name="Kuo A."/>
            <person name="Lipzen A."/>
            <person name="Pangilinan J."/>
            <person name="Dilworth D."/>
            <person name="Sandor L."/>
            <person name="Poggeler S."/>
            <person name="Barry K."/>
            <person name="Grigoriev I.V."/>
            <person name="Nowrousian M."/>
        </authorList>
    </citation>
    <scope>NUCLEOTIDE SEQUENCE [LARGE SCALE GENOMIC DNA]</scope>
    <source>
        <strain evidence="1 2">CBS 389.68</strain>
    </source>
</reference>
<dbReference type="Proteomes" id="UP000298138">
    <property type="component" value="Unassembled WGS sequence"/>
</dbReference>
<organism evidence="1 2">
    <name type="scientific">Ascodesmis nigricans</name>
    <dbReference type="NCBI Taxonomy" id="341454"/>
    <lineage>
        <taxon>Eukaryota</taxon>
        <taxon>Fungi</taxon>
        <taxon>Dikarya</taxon>
        <taxon>Ascomycota</taxon>
        <taxon>Pezizomycotina</taxon>
        <taxon>Pezizomycetes</taxon>
        <taxon>Pezizales</taxon>
        <taxon>Ascodesmidaceae</taxon>
        <taxon>Ascodesmis</taxon>
    </lineage>
</organism>
<gene>
    <name evidence="1" type="ORF">EX30DRAFT_62967</name>
</gene>
<protein>
    <submittedName>
        <fullName evidence="1">Uncharacterized protein</fullName>
    </submittedName>
</protein>
<evidence type="ECO:0000313" key="1">
    <source>
        <dbReference type="EMBL" id="TGZ80182.1"/>
    </source>
</evidence>
<sequence>MTPLFPRCGERPERVAGFCSCPFLRILPLHALPGSGLYDRTEVHVPVPAGTLIYRNHAYPGEIMLNEYQHPCLHRMCMLKHTDVCTTTFLGDSDAVMEGELPIARTPGISHVSSTLVPIRQDWTLRTRTVSFGAAVGLWKKGGGPRGKHAMVWDGAVMIVRNRIVRACGGLVGGRGV</sequence>
<accession>A0A4S2MUD9</accession>
<dbReference type="EMBL" id="ML220126">
    <property type="protein sequence ID" value="TGZ80182.1"/>
    <property type="molecule type" value="Genomic_DNA"/>
</dbReference>
<evidence type="ECO:0000313" key="2">
    <source>
        <dbReference type="Proteomes" id="UP000298138"/>
    </source>
</evidence>